<dbReference type="Gene3D" id="1.10.10.10">
    <property type="entry name" value="Winged helix-like DNA-binding domain superfamily/Winged helix DNA-binding domain"/>
    <property type="match status" value="1"/>
</dbReference>
<evidence type="ECO:0000256" key="4">
    <source>
        <dbReference type="ARBA" id="ARBA00023163"/>
    </source>
</evidence>
<evidence type="ECO:0000256" key="6">
    <source>
        <dbReference type="PROSITE-ProRule" id="PRU00089"/>
    </source>
</evidence>
<dbReference type="InterPro" id="IPR036388">
    <property type="entry name" value="WH-like_DNA-bd_sf"/>
</dbReference>
<dbReference type="Pfam" id="PF00250">
    <property type="entry name" value="Forkhead"/>
    <property type="match status" value="1"/>
</dbReference>
<evidence type="ECO:0000313" key="10">
    <source>
        <dbReference type="Proteomes" id="UP000594262"/>
    </source>
</evidence>
<dbReference type="InterPro" id="IPR047119">
    <property type="entry name" value="FOXN2/3-like"/>
</dbReference>
<keyword evidence="5 6" id="KW-0539">Nucleus</keyword>
<dbReference type="PROSITE" id="PS00658">
    <property type="entry name" value="FORK_HEAD_2"/>
    <property type="match status" value="1"/>
</dbReference>
<evidence type="ECO:0000256" key="7">
    <source>
        <dbReference type="SAM" id="MobiDB-lite"/>
    </source>
</evidence>
<dbReference type="CDD" id="cd20031">
    <property type="entry name" value="FH_FOXN2-like"/>
    <property type="match status" value="1"/>
</dbReference>
<dbReference type="SMART" id="SM00339">
    <property type="entry name" value="FH"/>
    <property type="match status" value="1"/>
</dbReference>
<proteinExistence type="predicted"/>
<dbReference type="GO" id="GO:0005634">
    <property type="term" value="C:nucleus"/>
    <property type="evidence" value="ECO:0007669"/>
    <property type="project" value="UniProtKB-SubCell"/>
</dbReference>
<dbReference type="Proteomes" id="UP000594262">
    <property type="component" value="Unplaced"/>
</dbReference>
<feature type="compositionally biased region" description="Basic and acidic residues" evidence="7">
    <location>
        <begin position="496"/>
        <end position="510"/>
    </location>
</feature>
<dbReference type="InterPro" id="IPR001766">
    <property type="entry name" value="Fork_head_dom"/>
</dbReference>
<keyword evidence="4" id="KW-0804">Transcription</keyword>
<feature type="region of interest" description="Disordered" evidence="7">
    <location>
        <begin position="112"/>
        <end position="132"/>
    </location>
</feature>
<dbReference type="InterPro" id="IPR030456">
    <property type="entry name" value="TF_fork_head_CS_2"/>
</dbReference>
<feature type="region of interest" description="Disordered" evidence="7">
    <location>
        <begin position="565"/>
        <end position="591"/>
    </location>
</feature>
<dbReference type="RefSeq" id="XP_066922494.1">
    <property type="nucleotide sequence ID" value="XM_067066393.1"/>
</dbReference>
<feature type="DNA-binding region" description="Fork-head" evidence="6">
    <location>
        <begin position="229"/>
        <end position="318"/>
    </location>
</feature>
<feature type="compositionally biased region" description="Polar residues" evidence="7">
    <location>
        <begin position="114"/>
        <end position="132"/>
    </location>
</feature>
<comment type="subcellular location">
    <subcellularLocation>
        <location evidence="1 6">Nucleus</location>
    </subcellularLocation>
</comment>
<sequence length="591" mass="66674">MTVEIDRLTEPLQLKAQDLNPDRDFGDKIGNNENVSPSLCENELLVAVRPSNLIQTQLLNVNAPICKKIIENNVLAIRNLVSPPKRPIENNLSTSEEPQAKRTSLTPNLCAPIVSSQSLPNSPNRLLSQSAGNSSELQSAIKRVQNNLSQSCFADLRPKKHEDIDSDLTCLNWLQEGNLLNGFTPKKDEKGENSSEEENSVETVDASDLSLLVNDPLNSINEVDKSLRKPAYSFSTLIFMAIENAKDKRLPVKEIYQWIQDNFPYFQKAPIGWKNSVRHNLSLNKSFKKVDKEKCIGKGSLWTIDHEARAGLVQQLRKTATYHSYPYSRLPFTHRYYTKGGHVCKRDSTGRFLPNHDDAEFDVAAAMCSLSSSSIIPVGYEYKTVLKPGINNLHSSARPHHKTSFDLLKLWRTYFEPWNEFDSDDDNEDCKRDKFFSNSNSKYTIDNFLDQVRGKAPSSYHNKRMGQRLNTSSDADYEFFNSEDEDSSDDEDEEMKENMRRLVEKEKDDDGLFDSGYSEEGTLKSASSLDHSYSKSLQSLCRPQSKRESKGVAALLSLADAASKELENMSKDSGTSSPEKDITQKVISPVK</sequence>
<dbReference type="GeneID" id="136809839"/>
<protein>
    <recommendedName>
        <fullName evidence="8">Fork-head domain-containing protein</fullName>
    </recommendedName>
</protein>
<evidence type="ECO:0000256" key="1">
    <source>
        <dbReference type="ARBA" id="ARBA00004123"/>
    </source>
</evidence>
<evidence type="ECO:0000256" key="5">
    <source>
        <dbReference type="ARBA" id="ARBA00023242"/>
    </source>
</evidence>
<reference evidence="9" key="1">
    <citation type="submission" date="2021-01" db="UniProtKB">
        <authorList>
            <consortium name="EnsemblMetazoa"/>
        </authorList>
    </citation>
    <scope>IDENTIFICATION</scope>
</reference>
<feature type="domain" description="Fork-head" evidence="8">
    <location>
        <begin position="229"/>
        <end position="318"/>
    </location>
</feature>
<feature type="region of interest" description="Disordered" evidence="7">
    <location>
        <begin position="472"/>
        <end position="551"/>
    </location>
</feature>
<feature type="region of interest" description="Disordered" evidence="7">
    <location>
        <begin position="182"/>
        <end position="205"/>
    </location>
</feature>
<dbReference type="PRINTS" id="PR00053">
    <property type="entry name" value="FORKHEAD"/>
</dbReference>
<dbReference type="EnsemblMetazoa" id="CLYHEMT022114.1">
    <property type="protein sequence ID" value="CLYHEMP022114.1"/>
    <property type="gene ID" value="CLYHEMG022114"/>
</dbReference>
<evidence type="ECO:0000259" key="8">
    <source>
        <dbReference type="PROSITE" id="PS50039"/>
    </source>
</evidence>
<evidence type="ECO:0000256" key="2">
    <source>
        <dbReference type="ARBA" id="ARBA00023015"/>
    </source>
</evidence>
<organism evidence="9 10">
    <name type="scientific">Clytia hemisphaerica</name>
    <dbReference type="NCBI Taxonomy" id="252671"/>
    <lineage>
        <taxon>Eukaryota</taxon>
        <taxon>Metazoa</taxon>
        <taxon>Cnidaria</taxon>
        <taxon>Hydrozoa</taxon>
        <taxon>Hydroidolina</taxon>
        <taxon>Leptothecata</taxon>
        <taxon>Obeliida</taxon>
        <taxon>Clytiidae</taxon>
        <taxon>Clytia</taxon>
    </lineage>
</organism>
<dbReference type="GO" id="GO:0000987">
    <property type="term" value="F:cis-regulatory region sequence-specific DNA binding"/>
    <property type="evidence" value="ECO:0007669"/>
    <property type="project" value="TreeGrafter"/>
</dbReference>
<evidence type="ECO:0000313" key="9">
    <source>
        <dbReference type="EnsemblMetazoa" id="CLYHEMP022114.1"/>
    </source>
</evidence>
<dbReference type="PANTHER" id="PTHR13962">
    <property type="entry name" value="FORKHEAD BOX PROTEIN N3-LIKE PROTEIN-RELATED"/>
    <property type="match status" value="1"/>
</dbReference>
<dbReference type="PROSITE" id="PS50039">
    <property type="entry name" value="FORK_HEAD_3"/>
    <property type="match status" value="1"/>
</dbReference>
<feature type="compositionally biased region" description="Polar residues" evidence="7">
    <location>
        <begin position="524"/>
        <end position="542"/>
    </location>
</feature>
<name>A0A7M6DQB7_9CNID</name>
<dbReference type="AlphaFoldDB" id="A0A7M6DQB7"/>
<dbReference type="SUPFAM" id="SSF46785">
    <property type="entry name" value="Winged helix' DNA-binding domain"/>
    <property type="match status" value="1"/>
</dbReference>
<feature type="compositionally biased region" description="Acidic residues" evidence="7">
    <location>
        <begin position="475"/>
        <end position="495"/>
    </location>
</feature>
<accession>A0A7M6DQB7</accession>
<evidence type="ECO:0000256" key="3">
    <source>
        <dbReference type="ARBA" id="ARBA00023125"/>
    </source>
</evidence>
<dbReference type="OrthoDB" id="5954824at2759"/>
<keyword evidence="3 6" id="KW-0238">DNA-binding</keyword>
<dbReference type="GO" id="GO:0003700">
    <property type="term" value="F:DNA-binding transcription factor activity"/>
    <property type="evidence" value="ECO:0007669"/>
    <property type="project" value="InterPro"/>
</dbReference>
<keyword evidence="2" id="KW-0805">Transcription regulation</keyword>
<keyword evidence="10" id="KW-1185">Reference proteome</keyword>
<dbReference type="InterPro" id="IPR036390">
    <property type="entry name" value="WH_DNA-bd_sf"/>
</dbReference>